<evidence type="ECO:0000313" key="2">
    <source>
        <dbReference type="EMBL" id="VDP93553.1"/>
    </source>
</evidence>
<evidence type="ECO:0000313" key="3">
    <source>
        <dbReference type="Proteomes" id="UP000272942"/>
    </source>
</evidence>
<keyword evidence="3" id="KW-1185">Reference proteome</keyword>
<evidence type="ECO:0000313" key="4">
    <source>
        <dbReference type="WBParaSite" id="ECPE_0001632401-mRNA-1"/>
    </source>
</evidence>
<dbReference type="Proteomes" id="UP000272942">
    <property type="component" value="Unassembled WGS sequence"/>
</dbReference>
<organism evidence="4">
    <name type="scientific">Echinostoma caproni</name>
    <dbReference type="NCBI Taxonomy" id="27848"/>
    <lineage>
        <taxon>Eukaryota</taxon>
        <taxon>Metazoa</taxon>
        <taxon>Spiralia</taxon>
        <taxon>Lophotrochozoa</taxon>
        <taxon>Platyhelminthes</taxon>
        <taxon>Trematoda</taxon>
        <taxon>Digenea</taxon>
        <taxon>Plagiorchiida</taxon>
        <taxon>Echinostomata</taxon>
        <taxon>Echinostomatoidea</taxon>
        <taxon>Echinostomatidae</taxon>
        <taxon>Echinostoma</taxon>
    </lineage>
</organism>
<dbReference type="EMBL" id="UZAN01063658">
    <property type="protein sequence ID" value="VDP93553.1"/>
    <property type="molecule type" value="Genomic_DNA"/>
</dbReference>
<proteinExistence type="predicted"/>
<reference evidence="4" key="1">
    <citation type="submission" date="2016-06" db="UniProtKB">
        <authorList>
            <consortium name="WormBaseParasite"/>
        </authorList>
    </citation>
    <scope>IDENTIFICATION</scope>
</reference>
<sequence length="82" mass="8930">MQYNDSEFIDIPHILHLLHGTWTKLHSVAGGTPSVLRQTTAGPERVFSGGEAEGIPVRVAGFYDEPTPRMHPHPQGSGNTNL</sequence>
<reference evidence="2 3" key="2">
    <citation type="submission" date="2018-11" db="EMBL/GenBank/DDBJ databases">
        <authorList>
            <consortium name="Pathogen Informatics"/>
        </authorList>
    </citation>
    <scope>NUCLEOTIDE SEQUENCE [LARGE SCALE GENOMIC DNA]</scope>
    <source>
        <strain evidence="2 3">Egypt</strain>
    </source>
</reference>
<accession>A0A183BAP6</accession>
<dbReference type="WBParaSite" id="ECPE_0001632401-mRNA-1">
    <property type="protein sequence ID" value="ECPE_0001632401-mRNA-1"/>
    <property type="gene ID" value="ECPE_0001632401"/>
</dbReference>
<gene>
    <name evidence="2" type="ORF">ECPE_LOCUS16281</name>
</gene>
<dbReference type="AlphaFoldDB" id="A0A183BAP6"/>
<name>A0A183BAP6_9TREM</name>
<evidence type="ECO:0000256" key="1">
    <source>
        <dbReference type="SAM" id="MobiDB-lite"/>
    </source>
</evidence>
<feature type="region of interest" description="Disordered" evidence="1">
    <location>
        <begin position="62"/>
        <end position="82"/>
    </location>
</feature>
<protein>
    <submittedName>
        <fullName evidence="4">Cupin</fullName>
    </submittedName>
</protein>